<dbReference type="RefSeq" id="WP_248252595.1">
    <property type="nucleotide sequence ID" value="NZ_JAIWJX010000002.1"/>
</dbReference>
<protein>
    <submittedName>
        <fullName evidence="4">MinD/ParA family protein</fullName>
    </submittedName>
</protein>
<comment type="caution">
    <text evidence="4">The sequence shown here is derived from an EMBL/GenBank/DDBJ whole genome shotgun (WGS) entry which is preliminary data.</text>
</comment>
<sequence>MRDQAEILRLKIEAASSEQPTKVFSVLSGKGGVGKSNIAVNFSLALSKLGKRVLLVDLDIGMGNVNILLGSPSRRTIVDLLDQRLSIWEIIEKGPGNLSFIAGGSGLTRMVDMDERKSAFFAAQLQDLSSIYEYIVFDIGAGVSETSLNFLMAGHEAILVTTPEITSVTDAYSMIKMLHARCPELPVFTVINQCRSTREAIEVHQRLAKVTSEFLNKEIKNLGSVPFDPSVQLAVKRQKPFLLHQPRSPASAGIIRAAHQFSGNVNEEQSISYQRFIERLTAFFKKGRDESWKR</sequence>
<dbReference type="InterPro" id="IPR033875">
    <property type="entry name" value="FlhG"/>
</dbReference>
<gene>
    <name evidence="4" type="ORF">LCY76_10525</name>
</gene>
<proteinExistence type="predicted"/>
<dbReference type="Proteomes" id="UP001139011">
    <property type="component" value="Unassembled WGS sequence"/>
</dbReference>
<organism evidence="4 5">
    <name type="scientific">Fictibacillus marinisediminis</name>
    <dbReference type="NCBI Taxonomy" id="2878389"/>
    <lineage>
        <taxon>Bacteria</taxon>
        <taxon>Bacillati</taxon>
        <taxon>Bacillota</taxon>
        <taxon>Bacilli</taxon>
        <taxon>Bacillales</taxon>
        <taxon>Fictibacillaceae</taxon>
        <taxon>Fictibacillus</taxon>
    </lineage>
</organism>
<accession>A0A9X1XBZ2</accession>
<evidence type="ECO:0000313" key="5">
    <source>
        <dbReference type="Proteomes" id="UP001139011"/>
    </source>
</evidence>
<dbReference type="PIRSF" id="PIRSF003092">
    <property type="entry name" value="MinD"/>
    <property type="match status" value="1"/>
</dbReference>
<dbReference type="Gene3D" id="3.40.50.300">
    <property type="entry name" value="P-loop containing nucleotide triphosphate hydrolases"/>
    <property type="match status" value="1"/>
</dbReference>
<feature type="domain" description="CobQ/CobB/MinD/ParA nucleotide binding" evidence="3">
    <location>
        <begin position="25"/>
        <end position="241"/>
    </location>
</feature>
<dbReference type="InterPro" id="IPR002586">
    <property type="entry name" value="CobQ/CobB/MinD/ParA_Nub-bd_dom"/>
</dbReference>
<dbReference type="EMBL" id="JAIWJX010000002">
    <property type="protein sequence ID" value="MCK6257030.1"/>
    <property type="molecule type" value="Genomic_DNA"/>
</dbReference>
<dbReference type="GO" id="GO:0005524">
    <property type="term" value="F:ATP binding"/>
    <property type="evidence" value="ECO:0007669"/>
    <property type="project" value="UniProtKB-KW"/>
</dbReference>
<evidence type="ECO:0000259" key="3">
    <source>
        <dbReference type="Pfam" id="PF01656"/>
    </source>
</evidence>
<dbReference type="GO" id="GO:0051782">
    <property type="term" value="P:negative regulation of cell division"/>
    <property type="evidence" value="ECO:0007669"/>
    <property type="project" value="TreeGrafter"/>
</dbReference>
<dbReference type="GO" id="GO:0009898">
    <property type="term" value="C:cytoplasmic side of plasma membrane"/>
    <property type="evidence" value="ECO:0007669"/>
    <property type="project" value="TreeGrafter"/>
</dbReference>
<keyword evidence="5" id="KW-1185">Reference proteome</keyword>
<evidence type="ECO:0000256" key="2">
    <source>
        <dbReference type="ARBA" id="ARBA00022840"/>
    </source>
</evidence>
<evidence type="ECO:0000256" key="1">
    <source>
        <dbReference type="ARBA" id="ARBA00022741"/>
    </source>
</evidence>
<dbReference type="PANTHER" id="PTHR43384:SF4">
    <property type="entry name" value="CELLULOSE BIOSYNTHESIS PROTEIN BCSQ-RELATED"/>
    <property type="match status" value="1"/>
</dbReference>
<dbReference type="SUPFAM" id="SSF52540">
    <property type="entry name" value="P-loop containing nucleoside triphosphate hydrolases"/>
    <property type="match status" value="1"/>
</dbReference>
<name>A0A9X1XBZ2_9BACL</name>
<dbReference type="Pfam" id="PF01656">
    <property type="entry name" value="CbiA"/>
    <property type="match status" value="1"/>
</dbReference>
<dbReference type="InterPro" id="IPR050625">
    <property type="entry name" value="ParA/MinD_ATPase"/>
</dbReference>
<reference evidence="4" key="1">
    <citation type="submission" date="2021-09" db="EMBL/GenBank/DDBJ databases">
        <title>Genome analysis of Fictibacillus sp. KIGAM418 isolated from marine sediment.</title>
        <authorList>
            <person name="Seo M.-J."/>
            <person name="Cho E.-S."/>
            <person name="Hwang C.Y."/>
        </authorList>
    </citation>
    <scope>NUCLEOTIDE SEQUENCE</scope>
    <source>
        <strain evidence="4">KIGAM418</strain>
    </source>
</reference>
<dbReference type="AlphaFoldDB" id="A0A9X1XBZ2"/>
<dbReference type="PANTHER" id="PTHR43384">
    <property type="entry name" value="SEPTUM SITE-DETERMINING PROTEIN MIND HOMOLOG, CHLOROPLASTIC-RELATED"/>
    <property type="match status" value="1"/>
</dbReference>
<keyword evidence="1" id="KW-0547">Nucleotide-binding</keyword>
<evidence type="ECO:0000313" key="4">
    <source>
        <dbReference type="EMBL" id="MCK6257030.1"/>
    </source>
</evidence>
<dbReference type="GO" id="GO:0005829">
    <property type="term" value="C:cytosol"/>
    <property type="evidence" value="ECO:0007669"/>
    <property type="project" value="TreeGrafter"/>
</dbReference>
<dbReference type="InterPro" id="IPR025501">
    <property type="entry name" value="MinD_FleN"/>
</dbReference>
<dbReference type="CDD" id="cd02038">
    <property type="entry name" value="FlhG-like"/>
    <property type="match status" value="1"/>
</dbReference>
<keyword evidence="2" id="KW-0067">ATP-binding</keyword>
<dbReference type="InterPro" id="IPR027417">
    <property type="entry name" value="P-loop_NTPase"/>
</dbReference>
<dbReference type="GO" id="GO:0016887">
    <property type="term" value="F:ATP hydrolysis activity"/>
    <property type="evidence" value="ECO:0007669"/>
    <property type="project" value="TreeGrafter"/>
</dbReference>